<keyword evidence="2" id="KW-0067">ATP-binding</keyword>
<keyword evidence="3 4" id="KW-0009">Actin-binding</keyword>
<organism evidence="6 7">
    <name type="scientific">Goodea atripinnis</name>
    <dbReference type="NCBI Taxonomy" id="208336"/>
    <lineage>
        <taxon>Eukaryota</taxon>
        <taxon>Metazoa</taxon>
        <taxon>Chordata</taxon>
        <taxon>Craniata</taxon>
        <taxon>Vertebrata</taxon>
        <taxon>Euteleostomi</taxon>
        <taxon>Actinopterygii</taxon>
        <taxon>Neopterygii</taxon>
        <taxon>Teleostei</taxon>
        <taxon>Neoteleostei</taxon>
        <taxon>Acanthomorphata</taxon>
        <taxon>Ovalentaria</taxon>
        <taxon>Atherinomorphae</taxon>
        <taxon>Cyprinodontiformes</taxon>
        <taxon>Goodeidae</taxon>
        <taxon>Goodea</taxon>
    </lineage>
</organism>
<comment type="caution">
    <text evidence="4">Lacks conserved residue(s) required for the propagation of feature annotation.</text>
</comment>
<evidence type="ECO:0000256" key="3">
    <source>
        <dbReference type="ARBA" id="ARBA00023203"/>
    </source>
</evidence>
<sequence>MPYQTTRTGPCALRGGISVFLYQGNCPRVSSISDKNNWKAVSKALDVIGFTSEEVQLLGVDGSALKEALTHKKLTAKGEEVIVLSGMFLVLHKLANGKTRRIMSREEFRLLHYAGEVNYNVNGFLDKNNDLLNRNLKEVMCQSENQILSHCFRREEVIDQKRPEMV</sequence>
<evidence type="ECO:0000259" key="5">
    <source>
        <dbReference type="PROSITE" id="PS51456"/>
    </source>
</evidence>
<keyword evidence="1" id="KW-0547">Nucleotide-binding</keyword>
<accession>A0ABV0PRT2</accession>
<feature type="domain" description="Myosin motor" evidence="5">
    <location>
        <begin position="98"/>
        <end position="166"/>
    </location>
</feature>
<evidence type="ECO:0000313" key="6">
    <source>
        <dbReference type="EMBL" id="MEQ2186179.1"/>
    </source>
</evidence>
<evidence type="ECO:0000256" key="2">
    <source>
        <dbReference type="ARBA" id="ARBA00022840"/>
    </source>
</evidence>
<dbReference type="PANTHER" id="PTHR13140:SF862">
    <property type="entry name" value="UNCONVENTIONAL MYOSIN-IC"/>
    <property type="match status" value="1"/>
</dbReference>
<gene>
    <name evidence="6" type="ORF">GOODEAATRI_026085</name>
</gene>
<evidence type="ECO:0000256" key="4">
    <source>
        <dbReference type="PROSITE-ProRule" id="PRU00782"/>
    </source>
</evidence>
<keyword evidence="4" id="KW-0518">Myosin</keyword>
<proteinExistence type="inferred from homology"/>
<dbReference type="PANTHER" id="PTHR13140">
    <property type="entry name" value="MYOSIN"/>
    <property type="match status" value="1"/>
</dbReference>
<comment type="similarity">
    <text evidence="4">Belongs to the TRAFAC class myosin-kinesin ATPase superfamily. Myosin family.</text>
</comment>
<dbReference type="Pfam" id="PF00063">
    <property type="entry name" value="Myosin_head"/>
    <property type="match status" value="1"/>
</dbReference>
<protein>
    <recommendedName>
        <fullName evidence="5">Myosin motor domain-containing protein</fullName>
    </recommendedName>
</protein>
<dbReference type="Proteomes" id="UP001476798">
    <property type="component" value="Unassembled WGS sequence"/>
</dbReference>
<evidence type="ECO:0000313" key="7">
    <source>
        <dbReference type="Proteomes" id="UP001476798"/>
    </source>
</evidence>
<dbReference type="Gene3D" id="1.20.58.530">
    <property type="match status" value="1"/>
</dbReference>
<dbReference type="EMBL" id="JAHRIO010083134">
    <property type="protein sequence ID" value="MEQ2186179.1"/>
    <property type="molecule type" value="Genomic_DNA"/>
</dbReference>
<keyword evidence="4" id="KW-0505">Motor protein</keyword>
<reference evidence="6 7" key="1">
    <citation type="submission" date="2021-06" db="EMBL/GenBank/DDBJ databases">
        <authorList>
            <person name="Palmer J.M."/>
        </authorList>
    </citation>
    <scope>NUCLEOTIDE SEQUENCE [LARGE SCALE GENOMIC DNA]</scope>
    <source>
        <strain evidence="6 7">GA_2019</strain>
        <tissue evidence="6">Muscle</tissue>
    </source>
</reference>
<name>A0ABV0PRT2_9TELE</name>
<dbReference type="PROSITE" id="PS51456">
    <property type="entry name" value="MYOSIN_MOTOR"/>
    <property type="match status" value="1"/>
</dbReference>
<dbReference type="InterPro" id="IPR001609">
    <property type="entry name" value="Myosin_head_motor_dom-like"/>
</dbReference>
<comment type="caution">
    <text evidence="6">The sequence shown here is derived from an EMBL/GenBank/DDBJ whole genome shotgun (WGS) entry which is preliminary data.</text>
</comment>
<evidence type="ECO:0000256" key="1">
    <source>
        <dbReference type="ARBA" id="ARBA00022741"/>
    </source>
</evidence>
<dbReference type="SUPFAM" id="SSF52540">
    <property type="entry name" value="P-loop containing nucleoside triphosphate hydrolases"/>
    <property type="match status" value="1"/>
</dbReference>
<dbReference type="InterPro" id="IPR027417">
    <property type="entry name" value="P-loop_NTPase"/>
</dbReference>
<keyword evidence="7" id="KW-1185">Reference proteome</keyword>